<feature type="compositionally biased region" description="Gly residues" evidence="1">
    <location>
        <begin position="62"/>
        <end position="78"/>
    </location>
</feature>
<dbReference type="Proteomes" id="UP000078284">
    <property type="component" value="Chromosome 2"/>
</dbReference>
<dbReference type="RefSeq" id="NP_001154492.1">
    <property type="nucleotide sequence ID" value="NM_001161020.2"/>
</dbReference>
<feature type="region of interest" description="Disordered" evidence="1">
    <location>
        <begin position="62"/>
        <end position="88"/>
    </location>
</feature>
<dbReference type="ExpressionAtlas" id="A0A178VV18">
    <property type="expression patterns" value="baseline and differential"/>
</dbReference>
<accession>A0A178VV18</accession>
<organism evidence="3 4">
    <name type="scientific">Arabidopsis thaliana</name>
    <name type="common">Mouse-ear cress</name>
    <dbReference type="NCBI Taxonomy" id="3702"/>
    <lineage>
        <taxon>Eukaryota</taxon>
        <taxon>Viridiplantae</taxon>
        <taxon>Streptophyta</taxon>
        <taxon>Embryophyta</taxon>
        <taxon>Tracheophyta</taxon>
        <taxon>Spermatophyta</taxon>
        <taxon>Magnoliopsida</taxon>
        <taxon>eudicotyledons</taxon>
        <taxon>Gunneridae</taxon>
        <taxon>Pentapetalae</taxon>
        <taxon>rosids</taxon>
        <taxon>malvids</taxon>
        <taxon>Brassicales</taxon>
        <taxon>Brassicaceae</taxon>
        <taxon>Camelineae</taxon>
        <taxon>Arabidopsis</taxon>
    </lineage>
</organism>
<evidence type="ECO:0000256" key="1">
    <source>
        <dbReference type="SAM" id="MobiDB-lite"/>
    </source>
</evidence>
<dbReference type="KEGG" id="ath:AT2G03821"/>
<evidence type="ECO:0000313" key="4">
    <source>
        <dbReference type="Proteomes" id="UP000078284"/>
    </source>
</evidence>
<sequence length="88" mass="8724">MTARLVSIAANKPSPEKIGKKAEPGMEVVGTSSISGILIGEGGKRTKKVTAIDLGGIWVMGGGGNESGRSGGSGGSGGRVKLDGSRKK</sequence>
<proteinExistence type="predicted"/>
<dbReference type="GeneID" id="7922300"/>
<dbReference type="Araport" id="AT2G03821"/>
<evidence type="ECO:0000313" key="2">
    <source>
        <dbReference type="Araport" id="AT2G03821"/>
    </source>
</evidence>
<comment type="caution">
    <text evidence="3">The sequence shown here is derived from an EMBL/GenBank/DDBJ whole genome shotgun (WGS) entry which is preliminary data.</text>
</comment>
<gene>
    <name evidence="2" type="ordered locus">At2g03821</name>
    <name evidence="3" type="ordered locus">AXX17_At2g02780</name>
</gene>
<dbReference type="EMBL" id="LUHQ01000002">
    <property type="protein sequence ID" value="OAP10247.1"/>
    <property type="molecule type" value="Genomic_DNA"/>
</dbReference>
<evidence type="ECO:0000313" key="3">
    <source>
        <dbReference type="EMBL" id="OAP10247.1"/>
    </source>
</evidence>
<dbReference type="AlphaFoldDB" id="A0A178VV18"/>
<reference evidence="4" key="1">
    <citation type="journal article" date="2016" name="Proc. Natl. Acad. Sci. U.S.A.">
        <title>Chromosome-level assembly of Arabidopsis thaliana Ler reveals the extent of translocation and inversion polymorphisms.</title>
        <authorList>
            <person name="Zapata L."/>
            <person name="Ding J."/>
            <person name="Willing E.M."/>
            <person name="Hartwig B."/>
            <person name="Bezdan D."/>
            <person name="Jiao W.B."/>
            <person name="Patel V."/>
            <person name="Velikkakam James G."/>
            <person name="Koornneef M."/>
            <person name="Ossowski S."/>
            <person name="Schneeberger K."/>
        </authorList>
    </citation>
    <scope>NUCLEOTIDE SEQUENCE [LARGE SCALE GENOMIC DNA]</scope>
    <source>
        <strain evidence="4">cv. Landsberg erecta</strain>
    </source>
</reference>
<name>A0A178VV18_ARATH</name>
<protein>
    <submittedName>
        <fullName evidence="3">Uncharacterized protein</fullName>
    </submittedName>
</protein>